<evidence type="ECO:0000256" key="4">
    <source>
        <dbReference type="SAM" id="MobiDB-lite"/>
    </source>
</evidence>
<dbReference type="GO" id="GO:0005634">
    <property type="term" value="C:nucleus"/>
    <property type="evidence" value="ECO:0007669"/>
    <property type="project" value="TreeGrafter"/>
</dbReference>
<evidence type="ECO:0000256" key="2">
    <source>
        <dbReference type="ARBA" id="ARBA00022643"/>
    </source>
</evidence>
<keyword evidence="2" id="KW-0288">FMN</keyword>
<dbReference type="Gene3D" id="3.30.450.20">
    <property type="entry name" value="PAS domain"/>
    <property type="match status" value="1"/>
</dbReference>
<evidence type="ECO:0000256" key="1">
    <source>
        <dbReference type="ARBA" id="ARBA00022630"/>
    </source>
</evidence>
<feature type="region of interest" description="Disordered" evidence="4">
    <location>
        <begin position="409"/>
        <end position="442"/>
    </location>
</feature>
<dbReference type="PANTHER" id="PTHR47429">
    <property type="entry name" value="PROTEIN TWIN LOV 1"/>
    <property type="match status" value="1"/>
</dbReference>
<feature type="compositionally biased region" description="Basic and acidic residues" evidence="4">
    <location>
        <begin position="1"/>
        <end position="12"/>
    </location>
</feature>
<evidence type="ECO:0000259" key="5">
    <source>
        <dbReference type="Pfam" id="PF13426"/>
    </source>
</evidence>
<evidence type="ECO:0000313" key="7">
    <source>
        <dbReference type="RefSeq" id="XP_033457466.1"/>
    </source>
</evidence>
<feature type="region of interest" description="Disordered" evidence="4">
    <location>
        <begin position="1"/>
        <end position="53"/>
    </location>
</feature>
<dbReference type="GeneID" id="54359569"/>
<dbReference type="AlphaFoldDB" id="A0A6J3LXF2"/>
<reference evidence="7" key="3">
    <citation type="submission" date="2025-08" db="UniProtKB">
        <authorList>
            <consortium name="RefSeq"/>
        </authorList>
    </citation>
    <scope>IDENTIFICATION</scope>
    <source>
        <strain evidence="7">CBS 342.82</strain>
    </source>
</reference>
<dbReference type="InterPro" id="IPR035965">
    <property type="entry name" value="PAS-like_dom_sf"/>
</dbReference>
<dbReference type="OrthoDB" id="447251at2759"/>
<evidence type="ECO:0000313" key="6">
    <source>
        <dbReference type="Proteomes" id="UP000504637"/>
    </source>
</evidence>
<dbReference type="Proteomes" id="UP000504637">
    <property type="component" value="Unplaced"/>
</dbReference>
<gene>
    <name evidence="7" type="ORF">K489DRAFT_324545</name>
</gene>
<name>A0A6J3LXF2_9PEZI</name>
<feature type="compositionally biased region" description="Low complexity" evidence="4">
    <location>
        <begin position="13"/>
        <end position="23"/>
    </location>
</feature>
<dbReference type="Pfam" id="PF13426">
    <property type="entry name" value="PAS_9"/>
    <property type="match status" value="1"/>
</dbReference>
<reference evidence="7" key="1">
    <citation type="submission" date="2020-01" db="EMBL/GenBank/DDBJ databases">
        <authorList>
            <consortium name="DOE Joint Genome Institute"/>
            <person name="Haridas S."/>
            <person name="Albert R."/>
            <person name="Binder M."/>
            <person name="Bloem J."/>
            <person name="Labutti K."/>
            <person name="Salamov A."/>
            <person name="Andreopoulos B."/>
            <person name="Baker S.E."/>
            <person name="Barry K."/>
            <person name="Bills G."/>
            <person name="Bluhm B.H."/>
            <person name="Cannon C."/>
            <person name="Castanera R."/>
            <person name="Culley D.E."/>
            <person name="Daum C."/>
            <person name="Ezra D."/>
            <person name="Gonzalez J.B."/>
            <person name="Henrissat B."/>
            <person name="Kuo A."/>
            <person name="Liang C."/>
            <person name="Lipzen A."/>
            <person name="Lutzoni F."/>
            <person name="Magnuson J."/>
            <person name="Mondo S."/>
            <person name="Nolan M."/>
            <person name="Ohm R."/>
            <person name="Pangilinan J."/>
            <person name="Park H.-J."/>
            <person name="Ramirez L."/>
            <person name="Alfaro M."/>
            <person name="Sun H."/>
            <person name="Tritt A."/>
            <person name="Yoshinaga Y."/>
            <person name="Zwiers L.-H."/>
            <person name="Turgeon B.G."/>
            <person name="Goodwin S.B."/>
            <person name="Spatafora J.W."/>
            <person name="Crous P.W."/>
            <person name="Grigoriev I.V."/>
        </authorList>
    </citation>
    <scope>NUCLEOTIDE SEQUENCE</scope>
    <source>
        <strain evidence="7">CBS 342.82</strain>
    </source>
</reference>
<keyword evidence="6" id="KW-1185">Reference proteome</keyword>
<dbReference type="InterPro" id="IPR000014">
    <property type="entry name" value="PAS"/>
</dbReference>
<sequence>MYSRDFVEDTKSDTASNTSATDSGLVWQIDGRRSPRVAISPTTTSSAGTHPQAFQQPNLSALQTEGPDNGDAHLVEPLLEDDPRSFDLVPATTGGPQRGYNIEERAALLTSGRHLQTIFDDPRLYKNFVSWIQTYRPGSIPRLTNYRQAKKAIQAIKYSNAITNNMMAVEGRSFTQERPEITVYPHLEKLAKGTFDELVAEDFPAYICSIWIPIIAATVHQRINGALPDSLKQASEGLAEVFCLTDPRQKDDPIVLASKEFTTTTQYGMNFICGQNCRFLQGSGTDPLAVKRVREALKAKREHSELFLNYRRDGSPFMNLCLLVPLTDFDGNLKYFLGAQVDVSGLLRSCAGFESFARTVRDSQDDVDNDFESSRRGSVLTTTAAMNAAGEDFRDLAEMLDGDELQTVRRHGGAIHRGGDSADYDSDDRTPRRRHYSDAASMSSVVSNRPRMLLVDRNEAAWSTRNVRPHRIGGGALQFLLVRPAPSFNITFTSATMRDEDVMQTEFFQHIGGSVRVRDGLKDALSQGHKVTAKVRWSSRYHDIDGELRWIHCTPLVDSTGRIGVWVIMLIDE</sequence>
<keyword evidence="3" id="KW-0157">Chromophore</keyword>
<dbReference type="RefSeq" id="XP_033457466.1">
    <property type="nucleotide sequence ID" value="XM_033601769.1"/>
</dbReference>
<evidence type="ECO:0000256" key="3">
    <source>
        <dbReference type="ARBA" id="ARBA00022991"/>
    </source>
</evidence>
<accession>A0A6J3LXF2</accession>
<keyword evidence="1" id="KW-0285">Flavoprotein</keyword>
<organism evidence="7">
    <name type="scientific">Dissoconium aciculare CBS 342.82</name>
    <dbReference type="NCBI Taxonomy" id="1314786"/>
    <lineage>
        <taxon>Eukaryota</taxon>
        <taxon>Fungi</taxon>
        <taxon>Dikarya</taxon>
        <taxon>Ascomycota</taxon>
        <taxon>Pezizomycotina</taxon>
        <taxon>Dothideomycetes</taxon>
        <taxon>Dothideomycetidae</taxon>
        <taxon>Mycosphaerellales</taxon>
        <taxon>Dissoconiaceae</taxon>
        <taxon>Dissoconium</taxon>
    </lineage>
</organism>
<dbReference type="SUPFAM" id="SSF55785">
    <property type="entry name" value="PYP-like sensor domain (PAS domain)"/>
    <property type="match status" value="1"/>
</dbReference>
<protein>
    <recommendedName>
        <fullName evidence="5">PAS domain-containing protein</fullName>
    </recommendedName>
</protein>
<dbReference type="PANTHER" id="PTHR47429:SF9">
    <property type="entry name" value="PAS DOMAIN-CONTAINING PROTEIN"/>
    <property type="match status" value="1"/>
</dbReference>
<proteinExistence type="predicted"/>
<feature type="domain" description="PAS" evidence="5">
    <location>
        <begin position="250"/>
        <end position="344"/>
    </location>
</feature>
<feature type="compositionally biased region" description="Polar residues" evidence="4">
    <location>
        <begin position="40"/>
        <end position="53"/>
    </location>
</feature>
<reference evidence="7" key="2">
    <citation type="submission" date="2020-04" db="EMBL/GenBank/DDBJ databases">
        <authorList>
            <consortium name="NCBI Genome Project"/>
        </authorList>
    </citation>
    <scope>NUCLEOTIDE SEQUENCE</scope>
    <source>
        <strain evidence="7">CBS 342.82</strain>
    </source>
</reference>